<gene>
    <name evidence="1" type="ORF">SDC9_137895</name>
</gene>
<accession>A0A645DPS0</accession>
<dbReference type="AlphaFoldDB" id="A0A645DPS0"/>
<dbReference type="EMBL" id="VSSQ01037938">
    <property type="protein sequence ID" value="MPM90773.1"/>
    <property type="molecule type" value="Genomic_DNA"/>
</dbReference>
<protein>
    <submittedName>
        <fullName evidence="1">Uncharacterized protein</fullName>
    </submittedName>
</protein>
<name>A0A645DPS0_9ZZZZ</name>
<evidence type="ECO:0000313" key="1">
    <source>
        <dbReference type="EMBL" id="MPM90773.1"/>
    </source>
</evidence>
<comment type="caution">
    <text evidence="1">The sequence shown here is derived from an EMBL/GenBank/DDBJ whole genome shotgun (WGS) entry which is preliminary data.</text>
</comment>
<proteinExistence type="predicted"/>
<organism evidence="1">
    <name type="scientific">bioreactor metagenome</name>
    <dbReference type="NCBI Taxonomy" id="1076179"/>
    <lineage>
        <taxon>unclassified sequences</taxon>
        <taxon>metagenomes</taxon>
        <taxon>ecological metagenomes</taxon>
    </lineage>
</organism>
<sequence>MESRSVPSLLFQSGIVAFTTVYAIESNRTQSVLPVGIRTNFFLRAICMGNHHLEQQSRWPETDLQFAVSSATLHIVKSVAQ</sequence>
<reference evidence="1" key="1">
    <citation type="submission" date="2019-08" db="EMBL/GenBank/DDBJ databases">
        <authorList>
            <person name="Kucharzyk K."/>
            <person name="Murdoch R.W."/>
            <person name="Higgins S."/>
            <person name="Loffler F."/>
        </authorList>
    </citation>
    <scope>NUCLEOTIDE SEQUENCE</scope>
</reference>